<dbReference type="GO" id="GO:0032580">
    <property type="term" value="C:Golgi cisterna membrane"/>
    <property type="evidence" value="ECO:0007669"/>
    <property type="project" value="UniProtKB-SubCell"/>
</dbReference>
<comment type="similarity">
    <text evidence="3 7">Belongs to the glycosyltransferase 10 family.</text>
</comment>
<dbReference type="AlphaFoldDB" id="R7U600"/>
<reference evidence="11" key="1">
    <citation type="submission" date="2012-12" db="EMBL/GenBank/DDBJ databases">
        <authorList>
            <person name="Hellsten U."/>
            <person name="Grimwood J."/>
            <person name="Chapman J.A."/>
            <person name="Shapiro H."/>
            <person name="Aerts A."/>
            <person name="Otillar R.P."/>
            <person name="Terry A.Y."/>
            <person name="Boore J.L."/>
            <person name="Simakov O."/>
            <person name="Marletaz F."/>
            <person name="Cho S.-J."/>
            <person name="Edsinger-Gonzales E."/>
            <person name="Havlak P."/>
            <person name="Kuo D.-H."/>
            <person name="Larsson T."/>
            <person name="Lv J."/>
            <person name="Arendt D."/>
            <person name="Savage R."/>
            <person name="Osoegawa K."/>
            <person name="de Jong P."/>
            <person name="Lindberg D.R."/>
            <person name="Seaver E.C."/>
            <person name="Weisblat D.A."/>
            <person name="Putnam N.H."/>
            <person name="Grigoriev I.V."/>
            <person name="Rokhsar D.S."/>
        </authorList>
    </citation>
    <scope>NUCLEOTIDE SEQUENCE</scope>
    <source>
        <strain evidence="11">I ESC-2004</strain>
    </source>
</reference>
<protein>
    <recommendedName>
        <fullName evidence="7">Fucosyltransferase</fullName>
        <ecNumber evidence="7">2.4.1.-</ecNumber>
    </recommendedName>
</protein>
<evidence type="ECO:0000313" key="9">
    <source>
        <dbReference type="EMBL" id="ELT99121.1"/>
    </source>
</evidence>
<sequence length="159" mass="18812">MVSNCQFTSGREYYVKEMQKHLDVDIYGHCGKDLVCGEFGELRVDCVKEFISKYKFYLAYENSFCDNYYTEKLTKMIDVDTIPVVMGWVNFTSVLQPGTFIDVRDFPSVKALTEYLNYLDQNDTAFNEIIERKRATKCVESYPNRYFCRLCHYLHQNKD</sequence>
<comment type="subcellular location">
    <subcellularLocation>
        <location evidence="1">Golgi apparatus membrane</location>
        <topology evidence="1">Single-pass type II membrane protein</topology>
    </subcellularLocation>
    <subcellularLocation>
        <location evidence="7">Golgi apparatus</location>
        <location evidence="7">Golgi stack membrane</location>
        <topology evidence="7">Single-pass type II membrane protein</topology>
    </subcellularLocation>
</comment>
<evidence type="ECO:0000256" key="4">
    <source>
        <dbReference type="ARBA" id="ARBA00022676"/>
    </source>
</evidence>
<dbReference type="EMBL" id="AMQN01001966">
    <property type="status" value="NOT_ANNOTATED_CDS"/>
    <property type="molecule type" value="Genomic_DNA"/>
</dbReference>
<comment type="pathway">
    <text evidence="2">Protein modification; protein glycosylation.</text>
</comment>
<gene>
    <name evidence="9" type="ORF">CAPTEDRAFT_66605</name>
</gene>
<evidence type="ECO:0000313" key="11">
    <source>
        <dbReference type="Proteomes" id="UP000014760"/>
    </source>
</evidence>
<evidence type="ECO:0000256" key="3">
    <source>
        <dbReference type="ARBA" id="ARBA00008919"/>
    </source>
</evidence>
<dbReference type="EC" id="2.4.1.-" evidence="7"/>
<accession>R7U600</accession>
<dbReference type="SUPFAM" id="SSF53756">
    <property type="entry name" value="UDP-Glycosyltransferase/glycogen phosphorylase"/>
    <property type="match status" value="1"/>
</dbReference>
<keyword evidence="6 7" id="KW-0333">Golgi apparatus</keyword>
<dbReference type="Pfam" id="PF00852">
    <property type="entry name" value="Glyco_transf_10"/>
    <property type="match status" value="1"/>
</dbReference>
<evidence type="ECO:0000256" key="1">
    <source>
        <dbReference type="ARBA" id="ARBA00004323"/>
    </source>
</evidence>
<dbReference type="HOGENOM" id="CLU_032075_5_2_1"/>
<name>R7U600_CAPTE</name>
<evidence type="ECO:0000313" key="10">
    <source>
        <dbReference type="EnsemblMetazoa" id="CapteP66605"/>
    </source>
</evidence>
<keyword evidence="7" id="KW-0472">Membrane</keyword>
<evidence type="ECO:0000256" key="5">
    <source>
        <dbReference type="ARBA" id="ARBA00022679"/>
    </source>
</evidence>
<evidence type="ECO:0000256" key="7">
    <source>
        <dbReference type="RuleBase" id="RU003832"/>
    </source>
</evidence>
<reference evidence="9 11" key="2">
    <citation type="journal article" date="2013" name="Nature">
        <title>Insights into bilaterian evolution from three spiralian genomes.</title>
        <authorList>
            <person name="Simakov O."/>
            <person name="Marletaz F."/>
            <person name="Cho S.J."/>
            <person name="Edsinger-Gonzales E."/>
            <person name="Havlak P."/>
            <person name="Hellsten U."/>
            <person name="Kuo D.H."/>
            <person name="Larsson T."/>
            <person name="Lv J."/>
            <person name="Arendt D."/>
            <person name="Savage R."/>
            <person name="Osoegawa K."/>
            <person name="de Jong P."/>
            <person name="Grimwood J."/>
            <person name="Chapman J.A."/>
            <person name="Shapiro H."/>
            <person name="Aerts A."/>
            <person name="Otillar R.P."/>
            <person name="Terry A.Y."/>
            <person name="Boore J.L."/>
            <person name="Grigoriev I.V."/>
            <person name="Lindberg D.R."/>
            <person name="Seaver E.C."/>
            <person name="Weisblat D.A."/>
            <person name="Putnam N.H."/>
            <person name="Rokhsar D.S."/>
        </authorList>
    </citation>
    <scope>NUCLEOTIDE SEQUENCE</scope>
    <source>
        <strain evidence="9 11">I ESC-2004</strain>
    </source>
</reference>
<dbReference type="Proteomes" id="UP000014760">
    <property type="component" value="Unassembled WGS sequence"/>
</dbReference>
<dbReference type="PANTHER" id="PTHR48438:SF1">
    <property type="entry name" value="ALPHA-(1,3)-FUCOSYLTRANSFERASE C-RELATED"/>
    <property type="match status" value="1"/>
</dbReference>
<dbReference type="InterPro" id="IPR055270">
    <property type="entry name" value="Glyco_tran_10_C"/>
</dbReference>
<feature type="non-terminal residue" evidence="9">
    <location>
        <position position="159"/>
    </location>
</feature>
<keyword evidence="7" id="KW-0812">Transmembrane</keyword>
<dbReference type="InterPro" id="IPR038577">
    <property type="entry name" value="GT10-like_C_sf"/>
</dbReference>
<dbReference type="EMBL" id="KB307198">
    <property type="protein sequence ID" value="ELT99121.1"/>
    <property type="molecule type" value="Genomic_DNA"/>
</dbReference>
<dbReference type="UniPathway" id="UPA00378"/>
<reference evidence="10" key="3">
    <citation type="submission" date="2015-06" db="UniProtKB">
        <authorList>
            <consortium name="EnsemblMetazoa"/>
        </authorList>
    </citation>
    <scope>IDENTIFICATION</scope>
</reference>
<evidence type="ECO:0000256" key="2">
    <source>
        <dbReference type="ARBA" id="ARBA00004922"/>
    </source>
</evidence>
<dbReference type="OMA" id="GQYYTDC"/>
<proteinExistence type="inferred from homology"/>
<keyword evidence="5 7" id="KW-0808">Transferase</keyword>
<dbReference type="GO" id="GO:0008417">
    <property type="term" value="F:fucosyltransferase activity"/>
    <property type="evidence" value="ECO:0007669"/>
    <property type="project" value="InterPro"/>
</dbReference>
<dbReference type="EnsemblMetazoa" id="CapteT66605">
    <property type="protein sequence ID" value="CapteP66605"/>
    <property type="gene ID" value="CapteG66605"/>
</dbReference>
<evidence type="ECO:0000259" key="8">
    <source>
        <dbReference type="Pfam" id="PF00852"/>
    </source>
</evidence>
<feature type="domain" description="Fucosyltransferase C-terminal" evidence="8">
    <location>
        <begin position="1"/>
        <end position="158"/>
    </location>
</feature>
<organism evidence="9">
    <name type="scientific">Capitella teleta</name>
    <name type="common">Polychaete worm</name>
    <dbReference type="NCBI Taxonomy" id="283909"/>
    <lineage>
        <taxon>Eukaryota</taxon>
        <taxon>Metazoa</taxon>
        <taxon>Spiralia</taxon>
        <taxon>Lophotrochozoa</taxon>
        <taxon>Annelida</taxon>
        <taxon>Polychaeta</taxon>
        <taxon>Sedentaria</taxon>
        <taxon>Scolecida</taxon>
        <taxon>Capitellidae</taxon>
        <taxon>Capitella</taxon>
    </lineage>
</organism>
<dbReference type="Gene3D" id="3.40.50.11660">
    <property type="entry name" value="Glycosyl transferase family 10, C-terminal domain"/>
    <property type="match status" value="1"/>
</dbReference>
<dbReference type="OrthoDB" id="427096at2759"/>
<keyword evidence="4 7" id="KW-0328">Glycosyltransferase</keyword>
<evidence type="ECO:0000256" key="6">
    <source>
        <dbReference type="ARBA" id="ARBA00023034"/>
    </source>
</evidence>
<dbReference type="GO" id="GO:0000139">
    <property type="term" value="C:Golgi membrane"/>
    <property type="evidence" value="ECO:0007669"/>
    <property type="project" value="UniProtKB-SubCell"/>
</dbReference>
<dbReference type="PANTHER" id="PTHR48438">
    <property type="entry name" value="ALPHA-(1,3)-FUCOSYLTRANSFERASE C-RELATED"/>
    <property type="match status" value="1"/>
</dbReference>
<keyword evidence="11" id="KW-1185">Reference proteome</keyword>
<dbReference type="InterPro" id="IPR001503">
    <property type="entry name" value="Glyco_trans_10"/>
</dbReference>